<dbReference type="EMBL" id="CAJVPW010000076">
    <property type="protein sequence ID" value="CAG8442054.1"/>
    <property type="molecule type" value="Genomic_DNA"/>
</dbReference>
<keyword evidence="2" id="KW-1185">Reference proteome</keyword>
<accession>A0ACA9JY70</accession>
<proteinExistence type="predicted"/>
<sequence length="256" mass="29940">MYQVCIKGQQAERKLQQLTSITSLTDPIILENLSEENIGSGVFVDTHYKEENQEDNLLEKTPFFDTSPRPVVEESCVKKTKKAEKEFKDVTEIKALLREIKYLCEDVNIISERVEASNMRAEIHKNWPEVKFERSRDQFEYNALCAIGHDLDLVLSALLAVELPQSKHEELSAYSETIEQAKQAASIKQGKRKYVNDRQFFRGSELYEGSRSRRWRQESYYLGRERNRPQSTEKNRNNAFSCYNCGDSQIYWTEQK</sequence>
<dbReference type="Proteomes" id="UP000789366">
    <property type="component" value="Unassembled WGS sequence"/>
</dbReference>
<evidence type="ECO:0000313" key="2">
    <source>
        <dbReference type="Proteomes" id="UP000789366"/>
    </source>
</evidence>
<name>A0ACA9JY70_9GLOM</name>
<gene>
    <name evidence="1" type="ORF">SPELUC_LOCUS249</name>
</gene>
<organism evidence="1 2">
    <name type="scientific">Cetraspora pellucida</name>
    <dbReference type="NCBI Taxonomy" id="1433469"/>
    <lineage>
        <taxon>Eukaryota</taxon>
        <taxon>Fungi</taxon>
        <taxon>Fungi incertae sedis</taxon>
        <taxon>Mucoromycota</taxon>
        <taxon>Glomeromycotina</taxon>
        <taxon>Glomeromycetes</taxon>
        <taxon>Diversisporales</taxon>
        <taxon>Gigasporaceae</taxon>
        <taxon>Cetraspora</taxon>
    </lineage>
</organism>
<reference evidence="1" key="1">
    <citation type="submission" date="2021-06" db="EMBL/GenBank/DDBJ databases">
        <authorList>
            <person name="Kallberg Y."/>
            <person name="Tangrot J."/>
            <person name="Rosling A."/>
        </authorList>
    </citation>
    <scope>NUCLEOTIDE SEQUENCE</scope>
    <source>
        <strain evidence="1">28 12/20/2015</strain>
    </source>
</reference>
<comment type="caution">
    <text evidence="1">The sequence shown here is derived from an EMBL/GenBank/DDBJ whole genome shotgun (WGS) entry which is preliminary data.</text>
</comment>
<protein>
    <submittedName>
        <fullName evidence="1">2912_t:CDS:1</fullName>
    </submittedName>
</protein>
<evidence type="ECO:0000313" key="1">
    <source>
        <dbReference type="EMBL" id="CAG8442054.1"/>
    </source>
</evidence>